<keyword evidence="2" id="KW-1185">Reference proteome</keyword>
<dbReference type="AlphaFoldDB" id="A0A917PL60"/>
<dbReference type="RefSeq" id="WP_188631162.1">
    <property type="nucleotide sequence ID" value="NZ_BMNQ01000001.1"/>
</dbReference>
<reference evidence="1" key="1">
    <citation type="journal article" date="2014" name="Int. J. Syst. Evol. Microbiol.">
        <title>Complete genome sequence of Corynebacterium casei LMG S-19264T (=DSM 44701T), isolated from a smear-ripened cheese.</title>
        <authorList>
            <consortium name="US DOE Joint Genome Institute (JGI-PGF)"/>
            <person name="Walter F."/>
            <person name="Albersmeier A."/>
            <person name="Kalinowski J."/>
            <person name="Ruckert C."/>
        </authorList>
    </citation>
    <scope>NUCLEOTIDE SEQUENCE</scope>
    <source>
        <strain evidence="1">JCM 12580</strain>
    </source>
</reference>
<sequence>MESFLQVRKSTEEQLGRELYERELVFLQWVYERYTEENKQQVNIGL</sequence>
<name>A0A917PL60_9BACI</name>
<proteinExistence type="predicted"/>
<dbReference type="Proteomes" id="UP000658382">
    <property type="component" value="Unassembled WGS sequence"/>
</dbReference>
<evidence type="ECO:0000313" key="2">
    <source>
        <dbReference type="Proteomes" id="UP000658382"/>
    </source>
</evidence>
<organism evidence="1 2">
    <name type="scientific">Lentibacillus kapialis</name>
    <dbReference type="NCBI Taxonomy" id="340214"/>
    <lineage>
        <taxon>Bacteria</taxon>
        <taxon>Bacillati</taxon>
        <taxon>Bacillota</taxon>
        <taxon>Bacilli</taxon>
        <taxon>Bacillales</taxon>
        <taxon>Bacillaceae</taxon>
        <taxon>Lentibacillus</taxon>
    </lineage>
</organism>
<gene>
    <name evidence="1" type="ORF">GCM10007063_01820</name>
</gene>
<reference evidence="1" key="2">
    <citation type="submission" date="2020-09" db="EMBL/GenBank/DDBJ databases">
        <authorList>
            <person name="Sun Q."/>
            <person name="Ohkuma M."/>
        </authorList>
    </citation>
    <scope>NUCLEOTIDE SEQUENCE</scope>
    <source>
        <strain evidence="1">JCM 12580</strain>
    </source>
</reference>
<accession>A0A917PL60</accession>
<evidence type="ECO:0000313" key="1">
    <source>
        <dbReference type="EMBL" id="GGJ82968.1"/>
    </source>
</evidence>
<comment type="caution">
    <text evidence="1">The sequence shown here is derived from an EMBL/GenBank/DDBJ whole genome shotgun (WGS) entry which is preliminary data.</text>
</comment>
<dbReference type="EMBL" id="BMNQ01000001">
    <property type="protein sequence ID" value="GGJ82968.1"/>
    <property type="molecule type" value="Genomic_DNA"/>
</dbReference>
<protein>
    <submittedName>
        <fullName evidence="1">Uncharacterized protein</fullName>
    </submittedName>
</protein>